<evidence type="ECO:0000313" key="2">
    <source>
        <dbReference type="EMBL" id="MCX4238895.1"/>
    </source>
</evidence>
<dbReference type="EMBL" id="JAIFZO010000002">
    <property type="protein sequence ID" value="MCX4238895.1"/>
    <property type="molecule type" value="Genomic_DNA"/>
</dbReference>
<gene>
    <name evidence="2" type="ORF">K3769_40210</name>
</gene>
<dbReference type="PANTHER" id="PTHR46865:SF2">
    <property type="entry name" value="MONOOXYGENASE"/>
    <property type="match status" value="1"/>
</dbReference>
<keyword evidence="3" id="KW-1185">Reference proteome</keyword>
<dbReference type="PANTHER" id="PTHR46865">
    <property type="entry name" value="OXIDOREDUCTASE-RELATED"/>
    <property type="match status" value="1"/>
</dbReference>
<evidence type="ECO:0000313" key="3">
    <source>
        <dbReference type="Proteomes" id="UP001165590"/>
    </source>
</evidence>
<dbReference type="RefSeq" id="WP_267031150.1">
    <property type="nucleotide sequence ID" value="NZ_JAIFZO010000002.1"/>
</dbReference>
<dbReference type="Pfam" id="PF01494">
    <property type="entry name" value="FAD_binding_3"/>
    <property type="match status" value="1"/>
</dbReference>
<dbReference type="PRINTS" id="PR00420">
    <property type="entry name" value="RNGMNOXGNASE"/>
</dbReference>
<dbReference type="InterPro" id="IPR002938">
    <property type="entry name" value="FAD-bd"/>
</dbReference>
<dbReference type="InterPro" id="IPR051704">
    <property type="entry name" value="FAD_aromatic-hydroxylase"/>
</dbReference>
<dbReference type="Gene3D" id="3.50.50.60">
    <property type="entry name" value="FAD/NAD(P)-binding domain"/>
    <property type="match status" value="1"/>
</dbReference>
<proteinExistence type="predicted"/>
<reference evidence="2" key="1">
    <citation type="journal article" date="2022" name="bioRxiv">
        <title>Discovery and biosynthetic assessment of Streptomyces ortus sp nov. isolated from a deep-sea sponge.</title>
        <authorList>
            <person name="Williams S.E."/>
        </authorList>
    </citation>
    <scope>NUCLEOTIDE SEQUENCE</scope>
    <source>
        <strain evidence="2">A15ISP2-DRY2</strain>
    </source>
</reference>
<keyword evidence="2" id="KW-0503">Monooxygenase</keyword>
<feature type="domain" description="FAD-binding" evidence="1">
    <location>
        <begin position="11"/>
        <end position="47"/>
    </location>
</feature>
<name>A0ABT3VG87_9ACTN</name>
<dbReference type="SUPFAM" id="SSF51905">
    <property type="entry name" value="FAD/NAD(P)-binding domain"/>
    <property type="match status" value="1"/>
</dbReference>
<organism evidence="2 3">
    <name type="scientific">Streptomyces ortus</name>
    <dbReference type="NCBI Taxonomy" id="2867268"/>
    <lineage>
        <taxon>Bacteria</taxon>
        <taxon>Bacillati</taxon>
        <taxon>Actinomycetota</taxon>
        <taxon>Actinomycetes</taxon>
        <taxon>Kitasatosporales</taxon>
        <taxon>Streptomycetaceae</taxon>
        <taxon>Streptomyces</taxon>
    </lineage>
</organism>
<protein>
    <submittedName>
        <fullName evidence="2">FAD-dependent monooxygenase</fullName>
    </submittedName>
</protein>
<evidence type="ECO:0000259" key="1">
    <source>
        <dbReference type="Pfam" id="PF01494"/>
    </source>
</evidence>
<keyword evidence="2" id="KW-0560">Oxidoreductase</keyword>
<sequence>MTAGRLAGGIDSWSTGRVVLAGDAAHCASPYSGMGISGGLVGAYVLAGEINRSPDDLTAAPANYECVLRPFVDEIQGKVNPNLPYGVQWGTAGPA</sequence>
<dbReference type="GO" id="GO:0004497">
    <property type="term" value="F:monooxygenase activity"/>
    <property type="evidence" value="ECO:0007669"/>
    <property type="project" value="UniProtKB-KW"/>
</dbReference>
<accession>A0ABT3VG87</accession>
<dbReference type="Proteomes" id="UP001165590">
    <property type="component" value="Unassembled WGS sequence"/>
</dbReference>
<dbReference type="InterPro" id="IPR036188">
    <property type="entry name" value="FAD/NAD-bd_sf"/>
</dbReference>
<comment type="caution">
    <text evidence="2">The sequence shown here is derived from an EMBL/GenBank/DDBJ whole genome shotgun (WGS) entry which is preliminary data.</text>
</comment>